<evidence type="ECO:0000259" key="1">
    <source>
        <dbReference type="Pfam" id="PF01695"/>
    </source>
</evidence>
<dbReference type="EMBL" id="JAVTTP010000001">
    <property type="protein sequence ID" value="MDT7829578.1"/>
    <property type="molecule type" value="Genomic_DNA"/>
</dbReference>
<feature type="domain" description="IstB-like ATP-binding" evidence="1">
    <location>
        <begin position="1"/>
        <end position="207"/>
    </location>
</feature>
<evidence type="ECO:0000313" key="2">
    <source>
        <dbReference type="EMBL" id="MDT7829578.1"/>
    </source>
</evidence>
<proteinExistence type="predicted"/>
<dbReference type="PIRSF" id="PIRSF003073">
    <property type="entry name" value="DNAC_TnpB_IstB"/>
    <property type="match status" value="1"/>
</dbReference>
<accession>A0ABU3L7N3</accession>
<keyword evidence="2" id="KW-0067">ATP-binding</keyword>
<protein>
    <submittedName>
        <fullName evidence="2">ATP-binding protein</fullName>
    </submittedName>
</protein>
<comment type="caution">
    <text evidence="2">The sequence shown here is derived from an EMBL/GenBank/DDBJ whole genome shotgun (WGS) entry which is preliminary data.</text>
</comment>
<dbReference type="Gene3D" id="3.40.50.300">
    <property type="entry name" value="P-loop containing nucleotide triphosphate hydrolases"/>
    <property type="match status" value="1"/>
</dbReference>
<gene>
    <name evidence="2" type="ORF">RQM65_12950</name>
</gene>
<reference evidence="2 3" key="1">
    <citation type="submission" date="2023-09" db="EMBL/GenBank/DDBJ databases">
        <title>Novel taxa isolated from Blanes Bay.</title>
        <authorList>
            <person name="Rey-Velasco X."/>
            <person name="Lucena T."/>
        </authorList>
    </citation>
    <scope>NUCLEOTIDE SEQUENCE [LARGE SCALE GENOMIC DNA]</scope>
    <source>
        <strain evidence="2 3">S334</strain>
    </source>
</reference>
<dbReference type="GO" id="GO:0005524">
    <property type="term" value="F:ATP binding"/>
    <property type="evidence" value="ECO:0007669"/>
    <property type="project" value="UniProtKB-KW"/>
</dbReference>
<organism evidence="2 3">
    <name type="scientific">Pricia mediterranea</name>
    <dbReference type="NCBI Taxonomy" id="3076079"/>
    <lineage>
        <taxon>Bacteria</taxon>
        <taxon>Pseudomonadati</taxon>
        <taxon>Bacteroidota</taxon>
        <taxon>Flavobacteriia</taxon>
        <taxon>Flavobacteriales</taxon>
        <taxon>Flavobacteriaceae</taxon>
        <taxon>Pricia</taxon>
    </lineage>
</organism>
<dbReference type="InterPro" id="IPR027417">
    <property type="entry name" value="P-loop_NTPase"/>
</dbReference>
<dbReference type="Pfam" id="PF01695">
    <property type="entry name" value="IstB_IS21"/>
    <property type="match status" value="1"/>
</dbReference>
<sequence length="212" mass="24597">MELLNQLFKNEIDHRAQKERERRKRYAALPLGHDLDGYDLTGENSIGKQQLAQLCELKWMERNYNPIPMGHSGTGKAYLGVGLCSDAVYQGYRAYFQTMESLVRVLKMKDITRKEAVLYKRIRKAHLLVIDDIMMFPVTKEQAVAFFNPINHLHDSASLIITTNKSPKQWAEVLNDSVLTMAILDRILYRCEIVKLSGKSYRMQNRKTIFKN</sequence>
<evidence type="ECO:0000313" key="3">
    <source>
        <dbReference type="Proteomes" id="UP001250656"/>
    </source>
</evidence>
<dbReference type="PANTHER" id="PTHR30050">
    <property type="entry name" value="CHROMOSOMAL REPLICATION INITIATOR PROTEIN DNAA"/>
    <property type="match status" value="1"/>
</dbReference>
<dbReference type="InterPro" id="IPR002611">
    <property type="entry name" value="IstB_ATP-bd"/>
</dbReference>
<dbReference type="InterPro" id="IPR028350">
    <property type="entry name" value="DNAC/IstB-like"/>
</dbReference>
<dbReference type="Proteomes" id="UP001250656">
    <property type="component" value="Unassembled WGS sequence"/>
</dbReference>
<dbReference type="SUPFAM" id="SSF52540">
    <property type="entry name" value="P-loop containing nucleoside triphosphate hydrolases"/>
    <property type="match status" value="1"/>
</dbReference>
<keyword evidence="2" id="KW-0547">Nucleotide-binding</keyword>
<keyword evidence="3" id="KW-1185">Reference proteome</keyword>
<name>A0ABU3L7N3_9FLAO</name>
<dbReference type="PANTHER" id="PTHR30050:SF4">
    <property type="entry name" value="ATP-BINDING PROTEIN RV3427C IN INSERTION SEQUENCE-RELATED"/>
    <property type="match status" value="1"/>
</dbReference>
<dbReference type="RefSeq" id="WP_314015600.1">
    <property type="nucleotide sequence ID" value="NZ_JAVTTP010000001.1"/>
</dbReference>